<keyword evidence="4 9" id="KW-0418">Kinase</keyword>
<accession>A0ABU5TP92</accession>
<dbReference type="SMART" id="SM00387">
    <property type="entry name" value="HATPase_c"/>
    <property type="match status" value="1"/>
</dbReference>
<dbReference type="InterPro" id="IPR003661">
    <property type="entry name" value="HisK_dim/P_dom"/>
</dbReference>
<evidence type="ECO:0000256" key="3">
    <source>
        <dbReference type="ARBA" id="ARBA00022553"/>
    </source>
</evidence>
<dbReference type="RefSeq" id="WP_323263198.1">
    <property type="nucleotide sequence ID" value="NZ_JAYGIE010000110.1"/>
</dbReference>
<dbReference type="Pfam" id="PF02518">
    <property type="entry name" value="HATPase_c"/>
    <property type="match status" value="1"/>
</dbReference>
<dbReference type="PANTHER" id="PTHR43547:SF2">
    <property type="entry name" value="HYBRID SIGNAL TRANSDUCTION HISTIDINE KINASE C"/>
    <property type="match status" value="1"/>
</dbReference>
<evidence type="ECO:0000256" key="4">
    <source>
        <dbReference type="ARBA" id="ARBA00022777"/>
    </source>
</evidence>
<evidence type="ECO:0000259" key="7">
    <source>
        <dbReference type="PROSITE" id="PS50109"/>
    </source>
</evidence>
<evidence type="ECO:0000259" key="8">
    <source>
        <dbReference type="PROSITE" id="PS50110"/>
    </source>
</evidence>
<dbReference type="InterPro" id="IPR036890">
    <property type="entry name" value="HATPase_C_sf"/>
</dbReference>
<comment type="caution">
    <text evidence="9">The sequence shown here is derived from an EMBL/GenBank/DDBJ whole genome shotgun (WGS) entry which is preliminary data.</text>
</comment>
<keyword evidence="10" id="KW-1185">Reference proteome</keyword>
<feature type="modified residue" description="4-aspartylphosphate" evidence="6">
    <location>
        <position position="55"/>
    </location>
</feature>
<dbReference type="EC" id="2.7.13.3" evidence="2"/>
<dbReference type="SMART" id="SM00388">
    <property type="entry name" value="HisKA"/>
    <property type="match status" value="1"/>
</dbReference>
<protein>
    <recommendedName>
        <fullName evidence="2">histidine kinase</fullName>
        <ecNumber evidence="2">2.7.13.3</ecNumber>
    </recommendedName>
</protein>
<dbReference type="Proteomes" id="UP001301388">
    <property type="component" value="Unassembled WGS sequence"/>
</dbReference>
<evidence type="ECO:0000313" key="10">
    <source>
        <dbReference type="Proteomes" id="UP001301388"/>
    </source>
</evidence>
<dbReference type="EMBL" id="JAYGIE010000110">
    <property type="protein sequence ID" value="MEA5480110.1"/>
    <property type="molecule type" value="Genomic_DNA"/>
</dbReference>
<dbReference type="GO" id="GO:0016301">
    <property type="term" value="F:kinase activity"/>
    <property type="evidence" value="ECO:0007669"/>
    <property type="project" value="UniProtKB-KW"/>
</dbReference>
<evidence type="ECO:0000256" key="6">
    <source>
        <dbReference type="PROSITE-ProRule" id="PRU00169"/>
    </source>
</evidence>
<dbReference type="SUPFAM" id="SSF47384">
    <property type="entry name" value="Homodimeric domain of signal transducing histidine kinase"/>
    <property type="match status" value="1"/>
</dbReference>
<dbReference type="Gene3D" id="1.10.287.130">
    <property type="match status" value="1"/>
</dbReference>
<proteinExistence type="predicted"/>
<dbReference type="SUPFAM" id="SSF55874">
    <property type="entry name" value="ATPase domain of HSP90 chaperone/DNA topoisomerase II/histidine kinase"/>
    <property type="match status" value="1"/>
</dbReference>
<name>A0ABU5TP92_9CYAN</name>
<keyword evidence="5" id="KW-0902">Two-component regulatory system</keyword>
<organism evidence="9 10">
    <name type="scientific">Pseudanabaena galeata UHCC 0370</name>
    <dbReference type="NCBI Taxonomy" id="3110310"/>
    <lineage>
        <taxon>Bacteria</taxon>
        <taxon>Bacillati</taxon>
        <taxon>Cyanobacteriota</taxon>
        <taxon>Cyanophyceae</taxon>
        <taxon>Pseudanabaenales</taxon>
        <taxon>Pseudanabaenaceae</taxon>
        <taxon>Pseudanabaena</taxon>
    </lineage>
</organism>
<dbReference type="Pfam" id="PF00072">
    <property type="entry name" value="Response_reg"/>
    <property type="match status" value="1"/>
</dbReference>
<dbReference type="InterPro" id="IPR011006">
    <property type="entry name" value="CheY-like_superfamily"/>
</dbReference>
<evidence type="ECO:0000256" key="2">
    <source>
        <dbReference type="ARBA" id="ARBA00012438"/>
    </source>
</evidence>
<dbReference type="SUPFAM" id="SSF52172">
    <property type="entry name" value="CheY-like"/>
    <property type="match status" value="1"/>
</dbReference>
<sequence>MTNISSILVVDDEPNNFDVIEALLSEYDYELHYAANGKSAIASLTAFQPDLILLDVMMPEMDGIEVCKWIKASELWQTVPIIMVTALSSKTDMANCLNAGADDFISKPINSIELRARVHSMLRIKQQYDNIQTLSHIQANTINILESTLNELRGTLASRMSHELNTPLNGIIGTIAMLKEDIESMDIAEIHEMLGWADESARRLESLTKKFLIYLELEVSPSRQESFKVAHTKFSRDMIESSLKSYVKDLKRSDDLQFDLKEAEIALSDRYLLTILHELVDNAVKFSTAGKMIKISSQVAENMFNLSVKDLGRGMTNEQINRIDAFVQFERKNYEQQGIGLGLRVVKKIVELAGGNFSITSIYQQETTVYISLPLYPKL</sequence>
<evidence type="ECO:0000256" key="1">
    <source>
        <dbReference type="ARBA" id="ARBA00000085"/>
    </source>
</evidence>
<dbReference type="Gene3D" id="3.40.50.2300">
    <property type="match status" value="1"/>
</dbReference>
<evidence type="ECO:0000256" key="5">
    <source>
        <dbReference type="ARBA" id="ARBA00023012"/>
    </source>
</evidence>
<dbReference type="PROSITE" id="PS50110">
    <property type="entry name" value="RESPONSE_REGULATORY"/>
    <property type="match status" value="1"/>
</dbReference>
<evidence type="ECO:0000313" key="9">
    <source>
        <dbReference type="EMBL" id="MEA5480110.1"/>
    </source>
</evidence>
<feature type="domain" description="Response regulatory" evidence="8">
    <location>
        <begin position="6"/>
        <end position="122"/>
    </location>
</feature>
<dbReference type="InterPro" id="IPR005467">
    <property type="entry name" value="His_kinase_dom"/>
</dbReference>
<dbReference type="InterPro" id="IPR036097">
    <property type="entry name" value="HisK_dim/P_sf"/>
</dbReference>
<dbReference type="InterPro" id="IPR004358">
    <property type="entry name" value="Sig_transdc_His_kin-like_C"/>
</dbReference>
<dbReference type="InterPro" id="IPR003594">
    <property type="entry name" value="HATPase_dom"/>
</dbReference>
<comment type="catalytic activity">
    <reaction evidence="1">
        <text>ATP + protein L-histidine = ADP + protein N-phospho-L-histidine.</text>
        <dbReference type="EC" id="2.7.13.3"/>
    </reaction>
</comment>
<dbReference type="PRINTS" id="PR00344">
    <property type="entry name" value="BCTRLSENSOR"/>
</dbReference>
<dbReference type="Pfam" id="PF00512">
    <property type="entry name" value="HisKA"/>
    <property type="match status" value="1"/>
</dbReference>
<dbReference type="PANTHER" id="PTHR43547">
    <property type="entry name" value="TWO-COMPONENT HISTIDINE KINASE"/>
    <property type="match status" value="1"/>
</dbReference>
<dbReference type="Gene3D" id="3.30.565.10">
    <property type="entry name" value="Histidine kinase-like ATPase, C-terminal domain"/>
    <property type="match status" value="1"/>
</dbReference>
<dbReference type="InterPro" id="IPR001789">
    <property type="entry name" value="Sig_transdc_resp-reg_receiver"/>
</dbReference>
<gene>
    <name evidence="9" type="ORF">VB774_20975</name>
</gene>
<dbReference type="PROSITE" id="PS50109">
    <property type="entry name" value="HIS_KIN"/>
    <property type="match status" value="1"/>
</dbReference>
<keyword evidence="3 6" id="KW-0597">Phosphoprotein</keyword>
<reference evidence="9 10" key="1">
    <citation type="submission" date="2023-12" db="EMBL/GenBank/DDBJ databases">
        <title>Baltic Sea Cyanobacteria.</title>
        <authorList>
            <person name="Delbaje E."/>
            <person name="Fewer D.P."/>
            <person name="Shishido T.K."/>
        </authorList>
    </citation>
    <scope>NUCLEOTIDE SEQUENCE [LARGE SCALE GENOMIC DNA]</scope>
    <source>
        <strain evidence="9 10">UHCC 0370</strain>
    </source>
</reference>
<keyword evidence="4 9" id="KW-0808">Transferase</keyword>
<dbReference type="CDD" id="cd00082">
    <property type="entry name" value="HisKA"/>
    <property type="match status" value="1"/>
</dbReference>
<feature type="domain" description="Histidine kinase" evidence="7">
    <location>
        <begin position="159"/>
        <end position="377"/>
    </location>
</feature>
<dbReference type="SMART" id="SM00448">
    <property type="entry name" value="REC"/>
    <property type="match status" value="1"/>
</dbReference>